<evidence type="ECO:0000313" key="2">
    <source>
        <dbReference type="EMBL" id="SAM68520.1"/>
    </source>
</evidence>
<organism evidence="2 3">
    <name type="scientific">Cardiobacterium hominis</name>
    <dbReference type="NCBI Taxonomy" id="2718"/>
    <lineage>
        <taxon>Bacteria</taxon>
        <taxon>Pseudomonadati</taxon>
        <taxon>Pseudomonadota</taxon>
        <taxon>Gammaproteobacteria</taxon>
        <taxon>Cardiobacteriales</taxon>
        <taxon>Cardiobacteriaceae</taxon>
        <taxon>Cardiobacterium</taxon>
    </lineage>
</organism>
<accession>A0A1C3H5R8</accession>
<feature type="compositionally biased region" description="Low complexity" evidence="1">
    <location>
        <begin position="126"/>
        <end position="136"/>
    </location>
</feature>
<reference evidence="3" key="1">
    <citation type="submission" date="2016-04" db="EMBL/GenBank/DDBJ databases">
        <authorList>
            <person name="Tagini F."/>
        </authorList>
    </citation>
    <scope>NUCLEOTIDE SEQUENCE [LARGE SCALE GENOMIC DNA]</scope>
    <source>
        <strain evidence="3">CHUV0807</strain>
    </source>
</reference>
<feature type="compositionally biased region" description="Polar residues" evidence="1">
    <location>
        <begin position="115"/>
        <end position="125"/>
    </location>
</feature>
<name>A0A1C3H5R8_9GAMM</name>
<sequence>MPDNHSICLLGFSPESENRIKKIINSTPDHPDITWVAANHKGLNGVVINASFLSTPQIQKYISLVNCPIVCAFNSDDGANQAKNHSYPALDLREAEQGDNSYWLGKLFGSANTTPVLDTHTNSQTAPAAAPPVYSSVSSTDTHELLDHIRRRDNMVIRATSDKSTTWIKPREGLVYINYPRESVPGFDSWTWIATDHNDIPDNARKLQFDLWLFESLWQSNMDGRHDIDDHAYYRLIRFPQPLGRHGRTEALRLATCAQSHPVNIATLFEKTSYSYDRIRRFLFATLMAGQVQKIEQESFVADEPVKRVFTPQEKEKVEQKRSLLQRLRAKLGL</sequence>
<evidence type="ECO:0000313" key="3">
    <source>
        <dbReference type="Proteomes" id="UP000190837"/>
    </source>
</evidence>
<evidence type="ECO:0000256" key="1">
    <source>
        <dbReference type="SAM" id="MobiDB-lite"/>
    </source>
</evidence>
<gene>
    <name evidence="2" type="ORF">CHUV0807_1935</name>
</gene>
<proteinExistence type="predicted"/>
<dbReference type="RefSeq" id="WP_079541545.1">
    <property type="nucleotide sequence ID" value="NZ_CP171111.1"/>
</dbReference>
<dbReference type="Proteomes" id="UP000190837">
    <property type="component" value="Unassembled WGS sequence"/>
</dbReference>
<dbReference type="AlphaFoldDB" id="A0A1C3H5R8"/>
<dbReference type="EMBL" id="FKLO01000065">
    <property type="protein sequence ID" value="SAM68520.1"/>
    <property type="molecule type" value="Genomic_DNA"/>
</dbReference>
<protein>
    <submittedName>
        <fullName evidence="2">Uncharacterized protein</fullName>
    </submittedName>
</protein>
<feature type="region of interest" description="Disordered" evidence="1">
    <location>
        <begin position="115"/>
        <end position="136"/>
    </location>
</feature>